<dbReference type="SUPFAM" id="SSF53901">
    <property type="entry name" value="Thiolase-like"/>
    <property type="match status" value="2"/>
</dbReference>
<dbReference type="Pfam" id="PF16197">
    <property type="entry name" value="KAsynt_C_assoc"/>
    <property type="match status" value="1"/>
</dbReference>
<feature type="compositionally biased region" description="Low complexity" evidence="9">
    <location>
        <begin position="174"/>
        <end position="190"/>
    </location>
</feature>
<feature type="domain" description="Ketosynthase family 3 (KS3)" evidence="11">
    <location>
        <begin position="1605"/>
        <end position="2023"/>
    </location>
</feature>
<dbReference type="PROSITE" id="PS50075">
    <property type="entry name" value="CARRIER"/>
    <property type="match status" value="1"/>
</dbReference>
<dbReference type="CDD" id="cd00833">
    <property type="entry name" value="PKS"/>
    <property type="match status" value="2"/>
</dbReference>
<dbReference type="Pfam" id="PF08659">
    <property type="entry name" value="KR"/>
    <property type="match status" value="1"/>
</dbReference>
<evidence type="ECO:0000256" key="4">
    <source>
        <dbReference type="ARBA" id="ARBA00022490"/>
    </source>
</evidence>
<dbReference type="InterPro" id="IPR014031">
    <property type="entry name" value="Ketoacyl_synth_C"/>
</dbReference>
<dbReference type="PROSITE" id="PS52004">
    <property type="entry name" value="KS3_2"/>
    <property type="match status" value="2"/>
</dbReference>
<comment type="caution">
    <text evidence="12">The sequence shown here is derived from an EMBL/GenBank/DDBJ whole genome shotgun (WGS) entry which is preliminary data.</text>
</comment>
<evidence type="ECO:0000313" key="13">
    <source>
        <dbReference type="Proteomes" id="UP001501000"/>
    </source>
</evidence>
<evidence type="ECO:0000256" key="9">
    <source>
        <dbReference type="SAM" id="MobiDB-lite"/>
    </source>
</evidence>
<feature type="region of interest" description="Disordered" evidence="9">
    <location>
        <begin position="264"/>
        <end position="312"/>
    </location>
</feature>
<feature type="domain" description="Carrier" evidence="10">
    <location>
        <begin position="1430"/>
        <end position="1507"/>
    </location>
</feature>
<proteinExistence type="predicted"/>
<dbReference type="CDD" id="cd08953">
    <property type="entry name" value="KR_2_SDR_x"/>
    <property type="match status" value="1"/>
</dbReference>
<protein>
    <recommendedName>
        <fullName evidence="14">Polyketide synthase</fullName>
    </recommendedName>
</protein>
<dbReference type="InterPro" id="IPR036736">
    <property type="entry name" value="ACP-like_sf"/>
</dbReference>
<feature type="compositionally biased region" description="Low complexity" evidence="9">
    <location>
        <begin position="1420"/>
        <end position="1430"/>
    </location>
</feature>
<evidence type="ECO:0000256" key="2">
    <source>
        <dbReference type="ARBA" id="ARBA00004792"/>
    </source>
</evidence>
<keyword evidence="7" id="KW-0677">Repeat</keyword>
<dbReference type="Proteomes" id="UP001501000">
    <property type="component" value="Unassembled WGS sequence"/>
</dbReference>
<dbReference type="Pfam" id="PF22336">
    <property type="entry name" value="RhiE-like_linker"/>
    <property type="match status" value="1"/>
</dbReference>
<keyword evidence="6" id="KW-0808">Transferase</keyword>
<evidence type="ECO:0000256" key="3">
    <source>
        <dbReference type="ARBA" id="ARBA00022450"/>
    </source>
</evidence>
<feature type="region of interest" description="Disordered" evidence="9">
    <location>
        <begin position="139"/>
        <end position="190"/>
    </location>
</feature>
<dbReference type="PANTHER" id="PTHR43775:SF37">
    <property type="entry name" value="SI:DKEY-61P9.11"/>
    <property type="match status" value="1"/>
</dbReference>
<dbReference type="InterPro" id="IPR018201">
    <property type="entry name" value="Ketoacyl_synth_AS"/>
</dbReference>
<dbReference type="InterPro" id="IPR032821">
    <property type="entry name" value="PKS_assoc"/>
</dbReference>
<evidence type="ECO:0000256" key="5">
    <source>
        <dbReference type="ARBA" id="ARBA00022553"/>
    </source>
</evidence>
<evidence type="ECO:0000259" key="11">
    <source>
        <dbReference type="PROSITE" id="PS52004"/>
    </source>
</evidence>
<dbReference type="InterPro" id="IPR057326">
    <property type="entry name" value="KR_dom"/>
</dbReference>
<dbReference type="InterPro" id="IPR014030">
    <property type="entry name" value="Ketoacyl_synth_N"/>
</dbReference>
<dbReference type="Pfam" id="PF22621">
    <property type="entry name" value="CurL-like_PKS_C"/>
    <property type="match status" value="1"/>
</dbReference>
<dbReference type="SUPFAM" id="SSF47336">
    <property type="entry name" value="ACP-like"/>
    <property type="match status" value="2"/>
</dbReference>
<dbReference type="Pfam" id="PF00550">
    <property type="entry name" value="PP-binding"/>
    <property type="match status" value="2"/>
</dbReference>
<dbReference type="InterPro" id="IPR054514">
    <property type="entry name" value="RhiE-like_linker"/>
</dbReference>
<accession>A0ABP7LB52</accession>
<feature type="compositionally biased region" description="Low complexity" evidence="9">
    <location>
        <begin position="1527"/>
        <end position="1537"/>
    </location>
</feature>
<dbReference type="SMART" id="SM00823">
    <property type="entry name" value="PKS_PP"/>
    <property type="match status" value="2"/>
</dbReference>
<dbReference type="SMART" id="SM01294">
    <property type="entry name" value="PKS_PP_betabranch"/>
    <property type="match status" value="1"/>
</dbReference>
<feature type="compositionally biased region" description="Pro residues" evidence="9">
    <location>
        <begin position="1538"/>
        <end position="1561"/>
    </location>
</feature>
<feature type="compositionally biased region" description="Low complexity" evidence="9">
    <location>
        <begin position="1562"/>
        <end position="1575"/>
    </location>
</feature>
<dbReference type="Pfam" id="PF00109">
    <property type="entry name" value="ketoacyl-synt"/>
    <property type="match status" value="2"/>
</dbReference>
<dbReference type="Gene3D" id="3.40.47.10">
    <property type="match status" value="2"/>
</dbReference>
<dbReference type="Gene3D" id="3.30.70.3290">
    <property type="match status" value="1"/>
</dbReference>
<dbReference type="InterPro" id="IPR009081">
    <property type="entry name" value="PP-bd_ACP"/>
</dbReference>
<feature type="region of interest" description="Disordered" evidence="9">
    <location>
        <begin position="1509"/>
        <end position="1604"/>
    </location>
</feature>
<dbReference type="InterPro" id="IPR013968">
    <property type="entry name" value="PKS_KR"/>
</dbReference>
<dbReference type="InterPro" id="IPR020841">
    <property type="entry name" value="PKS_Beta-ketoAc_synthase_dom"/>
</dbReference>
<dbReference type="InterPro" id="IPR050091">
    <property type="entry name" value="PKS_NRPS_Biosynth_Enz"/>
</dbReference>
<dbReference type="SMART" id="SM00825">
    <property type="entry name" value="PKS_KS"/>
    <property type="match status" value="2"/>
</dbReference>
<keyword evidence="5" id="KW-0597">Phosphoprotein</keyword>
<dbReference type="InterPro" id="IPR036291">
    <property type="entry name" value="NAD(P)-bd_dom_sf"/>
</dbReference>
<dbReference type="RefSeq" id="WP_345278174.1">
    <property type="nucleotide sequence ID" value="NZ_BAABAJ010000001.1"/>
</dbReference>
<dbReference type="Gene3D" id="3.40.50.720">
    <property type="entry name" value="NAD(P)-binding Rossmann-like Domain"/>
    <property type="match status" value="1"/>
</dbReference>
<evidence type="ECO:0008006" key="14">
    <source>
        <dbReference type="Google" id="ProtNLM"/>
    </source>
</evidence>
<keyword evidence="3" id="KW-0596">Phosphopantetheine</keyword>
<name>A0ABP7LB52_9ACTN</name>
<evidence type="ECO:0000313" key="12">
    <source>
        <dbReference type="EMBL" id="GAA3897261.1"/>
    </source>
</evidence>
<evidence type="ECO:0000259" key="10">
    <source>
        <dbReference type="PROSITE" id="PS50075"/>
    </source>
</evidence>
<dbReference type="PROSITE" id="PS00606">
    <property type="entry name" value="KS3_1"/>
    <property type="match status" value="1"/>
</dbReference>
<keyword evidence="4" id="KW-0963">Cytoplasm</keyword>
<feature type="region of interest" description="Disordered" evidence="9">
    <location>
        <begin position="1390"/>
        <end position="1433"/>
    </location>
</feature>
<reference evidence="13" key="1">
    <citation type="journal article" date="2019" name="Int. J. Syst. Evol. Microbiol.">
        <title>The Global Catalogue of Microorganisms (GCM) 10K type strain sequencing project: providing services to taxonomists for standard genome sequencing and annotation.</title>
        <authorList>
            <consortium name="The Broad Institute Genomics Platform"/>
            <consortium name="The Broad Institute Genome Sequencing Center for Infectious Disease"/>
            <person name="Wu L."/>
            <person name="Ma J."/>
        </authorList>
    </citation>
    <scope>NUCLEOTIDE SEQUENCE [LARGE SCALE GENOMIC DNA]</scope>
    <source>
        <strain evidence="13">JCM 16956</strain>
    </source>
</reference>
<dbReference type="EMBL" id="BAABAJ010000001">
    <property type="protein sequence ID" value="GAA3897261.1"/>
    <property type="molecule type" value="Genomic_DNA"/>
</dbReference>
<dbReference type="Pfam" id="PF02801">
    <property type="entry name" value="Ketoacyl-synt_C"/>
    <property type="match status" value="2"/>
</dbReference>
<keyword evidence="13" id="KW-1185">Reference proteome</keyword>
<dbReference type="Gene3D" id="1.10.1240.100">
    <property type="match status" value="1"/>
</dbReference>
<organism evidence="12 13">
    <name type="scientific">Streptomyces gulbargensis</name>
    <dbReference type="NCBI Taxonomy" id="364901"/>
    <lineage>
        <taxon>Bacteria</taxon>
        <taxon>Bacillati</taxon>
        <taxon>Actinomycetota</taxon>
        <taxon>Actinomycetes</taxon>
        <taxon>Kitasatosporales</taxon>
        <taxon>Streptomycetaceae</taxon>
        <taxon>Streptomyces</taxon>
    </lineage>
</organism>
<dbReference type="InterPro" id="IPR020806">
    <property type="entry name" value="PKS_PP-bd"/>
</dbReference>
<feature type="domain" description="Ketosynthase family 3 (KS3)" evidence="11">
    <location>
        <begin position="314"/>
        <end position="731"/>
    </location>
</feature>
<dbReference type="SMART" id="SM00822">
    <property type="entry name" value="PKS_KR"/>
    <property type="match status" value="1"/>
</dbReference>
<evidence type="ECO:0000256" key="6">
    <source>
        <dbReference type="ARBA" id="ARBA00022679"/>
    </source>
</evidence>
<dbReference type="InterPro" id="IPR016039">
    <property type="entry name" value="Thiolase-like"/>
</dbReference>
<comment type="subcellular location">
    <subcellularLocation>
        <location evidence="1">Cytoplasm</location>
    </subcellularLocation>
</comment>
<feature type="compositionally biased region" description="Pro residues" evidence="9">
    <location>
        <begin position="295"/>
        <end position="305"/>
    </location>
</feature>
<sequence>MVHEAKAQMVLLSAADEERLVRLAGLYRDHLDETRGTGRAPALPDLAFTTQTGRVPLGHRLAVLCGTLAELRTALDDVARGRPSPAVRRSVVGHLASPHTAEPTAVSDPQEALAVWLSGGYVDWRALWPAPRRRVALPAYPFDDPDGRDDHDASDAWEEEPAGTGPSGPPPERSAPGAAGAPRGPAPADGGWATEYLRRVFAETAGVPVEDVLADVPLEDFGLSSFLITRLNSRLEEDLGERSRTLFFQYATLADVAEVLAARHPAPPPAGVPARTEPGAPSEAPVTGSARADTVPPPVRTPAPTPAGRARDGAEPLAVVGIAGRFPGAGSLAEFWDLLRTGTCAVGPVPQDRLRPGWPAHLMHGGYLADVDRFDPLLLGITPRHAELMDPQERLCLEVVWEALDDAGYPASRLRASHDSRVGVYVGSMYNEYPYFGVEQSLLGPAADSGSTVAGIANRVSYAFDLHGPSMTVDTMCSASLVALHLAARALRAGECEAAVVAATNLSLHPNKFRQIDRLGGASGDHLCRSFGRGGDGMVPAEAVCALLLKPLSAAEAAGDRVHALVSGTAVLNAGRTNGWIVPSPTAQADVVRQALRDAGLDPSDIGYLEAHGAGTALGDPIEADGLHRVFAGDGRGHATLPIGSVKSNIGHAEASAGLAGMAKVILQFAHRALVPSLHADELNPDIDWDRSPLRVQRSLQPWDTPGAAPRRAGISSFGAGGTLAHVVLEEPPAHLAPDAPAEPTPPVATPILLSAYDEERLREVVTRLLAHLRDHPAPDLADLAFTLAEGRHHLRERAALVVRGVGELADRLRRHLDGDPTAAVHRGRAPSDRARAAAVADGDPEELARQWVTGRPVRIAPPAGRRPRVVPLPAYPFARMRCWLPEPSHPPVTPPPTAPLPAEPDAAALPLYRKTWHPAGPVTPPATGPGPLVCVYGPGSAALARAVVARAGAERVFLIREDAGASEAHATLAGTSGAELADRALAAHPDLAAVLDLADVDRTTDDPGPWQERLALLQRFAATGPARRAAGRTRPLHVLHATRGRHTEGAEPGPRPRAGARLAGFVRFLGAESGHLTGITVDLDPDGPVPAAEAGELLSALPGNPYGEAVHRAGQLRLPRLTPLTGAHTPAPRLDHYGTYLLTGATRGIGARVARHLVDRGARHLALLGARSLPPADRWDAPGLDAAARAAVETVRALEKAGARVHVHRGSLLDSAGLGAFLDRVREESGPVRGAVHCAAVTPPVGAFATRERDDIRRVFEPKAEALEVLYELCLPDRPDFLLAFSSLSAVVPPVAGGVLEYAAANSFVDDFTARHAPDTPWLHSVAWPMWRDSGARTGAGNPGARFGLDAAGDDEALRALDHVVSALPGGPVVALRPLHAADPTELLRLPGTAPEDSGSPAPAAALPPQAAPTPVTPAAPAAPSAEPAGPRPVPGWLTDIFAGVVGIPAADFDPSAEFAELGVESVMLGELLDAIEQHVGRALDPALLLEYSTLRTLADRLRALLPEPAATDRPEPPPGRAADASSTTTGPFPAGGTPPVPPPAGEAPSGTPAPAPMPAAGPSSDAPTSPGTTGVPGGGPTDVPAAARDSAAHGRLPAPEPDRDTIAVIGMACRLPGAPDVATFWRNLRAGHLAVGEVPPERWDTARFHRPARQPGHTVGKWGGFVDGIEEFDAGHFGLTDDQARCLDPTIRLFLETTADCLRDAGLEGPELAGRDVGVFAGARGTGYAARGGIRAEVPESDPNFVASHVGQHFDLRGPHLVVDSACSSSLVAIHLACQSLRSGETTMAVAGGSSVLLDEAPYLEFSAAGALSPTGRCAAFDRRADGFVPGEGSVVLLLKPLYAALRDGDPVHGVIEGSAVTNDGRTMGLTTPNPAAQAAAVRRALRDAGRKPAEIGMIEAHGTGTAIGDPLEFRALRTVFDEDRDHRDGRCLLGSVKTNVGHLLHAAGAVGLLKALLAVKHREVPPTLHCETPNPRLDLDDSPFALATTVRDWPLPGRPRVAGVSSFGFGGTNAHVVVAEVPPAQLERAGERRRSRPPIAFERRRLWLDRPAGQAAEPAPRPALRLTFR</sequence>
<keyword evidence="8" id="KW-0012">Acyltransferase</keyword>
<dbReference type="PANTHER" id="PTHR43775">
    <property type="entry name" value="FATTY ACID SYNTHASE"/>
    <property type="match status" value="1"/>
</dbReference>
<evidence type="ECO:0000256" key="8">
    <source>
        <dbReference type="ARBA" id="ARBA00023315"/>
    </source>
</evidence>
<comment type="pathway">
    <text evidence="2">Antibiotic biosynthesis.</text>
</comment>
<evidence type="ECO:0000256" key="1">
    <source>
        <dbReference type="ARBA" id="ARBA00004496"/>
    </source>
</evidence>
<evidence type="ECO:0000256" key="7">
    <source>
        <dbReference type="ARBA" id="ARBA00022737"/>
    </source>
</evidence>
<dbReference type="SUPFAM" id="SSF51735">
    <property type="entry name" value="NAD(P)-binding Rossmann-fold domains"/>
    <property type="match status" value="2"/>
</dbReference>
<gene>
    <name evidence="12" type="ORF">GCM10022244_04390</name>
</gene>
<dbReference type="Gene3D" id="1.10.1200.10">
    <property type="entry name" value="ACP-like"/>
    <property type="match status" value="2"/>
</dbReference>